<protein>
    <submittedName>
        <fullName evidence="2">DUF1772 domain-containing protein</fullName>
    </submittedName>
</protein>
<dbReference type="Proteomes" id="UP001597097">
    <property type="component" value="Unassembled WGS sequence"/>
</dbReference>
<proteinExistence type="predicted"/>
<gene>
    <name evidence="2" type="ORF">ACFSJ0_18060</name>
</gene>
<dbReference type="RefSeq" id="WP_219530832.1">
    <property type="nucleotide sequence ID" value="NZ_JAHKRM010000009.1"/>
</dbReference>
<sequence length="149" mass="16194">MLETLVTAALLVLSGIWTGAITTIAWERIPVWRRLDPVPRAVDFRRSLHRMDPTMPIIAVIVIGLGVTHALGHEGLARTLAWIAVGGIALVVVGSILLLEPINSRFRRLPEGAPPPDAADLHVRWSWLHLGRTVVAVVSLTLFVLAALS</sequence>
<feature type="transmembrane region" description="Helical" evidence="1">
    <location>
        <begin position="130"/>
        <end position="148"/>
    </location>
</feature>
<keyword evidence="1" id="KW-0472">Membrane</keyword>
<accession>A0ABW4G986</accession>
<name>A0ABW4G986_9ACTN</name>
<dbReference type="Pfam" id="PF08592">
    <property type="entry name" value="Anthrone_oxy"/>
    <property type="match status" value="1"/>
</dbReference>
<evidence type="ECO:0000313" key="2">
    <source>
        <dbReference type="EMBL" id="MFD1538966.1"/>
    </source>
</evidence>
<keyword evidence="3" id="KW-1185">Reference proteome</keyword>
<keyword evidence="1" id="KW-1133">Transmembrane helix</keyword>
<feature type="transmembrane region" description="Helical" evidence="1">
    <location>
        <begin position="54"/>
        <end position="73"/>
    </location>
</feature>
<evidence type="ECO:0000256" key="1">
    <source>
        <dbReference type="SAM" id="Phobius"/>
    </source>
</evidence>
<feature type="transmembrane region" description="Helical" evidence="1">
    <location>
        <begin position="6"/>
        <end position="26"/>
    </location>
</feature>
<organism evidence="2 3">
    <name type="scientific">Nonomuraea guangzhouensis</name>
    <dbReference type="NCBI Taxonomy" id="1291555"/>
    <lineage>
        <taxon>Bacteria</taxon>
        <taxon>Bacillati</taxon>
        <taxon>Actinomycetota</taxon>
        <taxon>Actinomycetes</taxon>
        <taxon>Streptosporangiales</taxon>
        <taxon>Streptosporangiaceae</taxon>
        <taxon>Nonomuraea</taxon>
    </lineage>
</organism>
<dbReference type="InterPro" id="IPR013901">
    <property type="entry name" value="Anthrone_oxy"/>
</dbReference>
<dbReference type="EMBL" id="JBHUCM010000014">
    <property type="protein sequence ID" value="MFD1538966.1"/>
    <property type="molecule type" value="Genomic_DNA"/>
</dbReference>
<evidence type="ECO:0000313" key="3">
    <source>
        <dbReference type="Proteomes" id="UP001597097"/>
    </source>
</evidence>
<feature type="transmembrane region" description="Helical" evidence="1">
    <location>
        <begin position="79"/>
        <end position="99"/>
    </location>
</feature>
<reference evidence="3" key="1">
    <citation type="journal article" date="2019" name="Int. J. Syst. Evol. Microbiol.">
        <title>The Global Catalogue of Microorganisms (GCM) 10K type strain sequencing project: providing services to taxonomists for standard genome sequencing and annotation.</title>
        <authorList>
            <consortium name="The Broad Institute Genomics Platform"/>
            <consortium name="The Broad Institute Genome Sequencing Center for Infectious Disease"/>
            <person name="Wu L."/>
            <person name="Ma J."/>
        </authorList>
    </citation>
    <scope>NUCLEOTIDE SEQUENCE [LARGE SCALE GENOMIC DNA]</scope>
    <source>
        <strain evidence="3">CGMCC 1.15399</strain>
    </source>
</reference>
<keyword evidence="1" id="KW-0812">Transmembrane</keyword>
<comment type="caution">
    <text evidence="2">The sequence shown here is derived from an EMBL/GenBank/DDBJ whole genome shotgun (WGS) entry which is preliminary data.</text>
</comment>